<sequence>MRVKLLIAIALAGIFLLASGGLSLAGAGPFVPTCDVTCITPPMPQCTFVPAVCAPGTITPCTVQLAECHAPPPCNVQCTVPTLTATVELTGPSGINFIAPNFSCPSAAGPTFIGPAFQCPILWDP</sequence>
<name>H8I747_METCZ</name>
<reference evidence="1 2" key="1">
    <citation type="journal article" date="2012" name="J. Bacteriol.">
        <title>Complete genome sequence of a thermophilic methanogen, Methanocella conradii HZ254, isolated from Chinese rice field soil.</title>
        <authorList>
            <person name="Lu Z."/>
            <person name="Lu Y."/>
        </authorList>
    </citation>
    <scope>NUCLEOTIDE SEQUENCE [LARGE SCALE GENOMIC DNA]</scope>
    <source>
        <strain evidence="2">DSM 24694 / JCM 17849 / CGMCC 1.5162 / HZ254</strain>
    </source>
</reference>
<evidence type="ECO:0000313" key="2">
    <source>
        <dbReference type="Proteomes" id="UP000005233"/>
    </source>
</evidence>
<dbReference type="KEGG" id="mez:Mtc_1546"/>
<proteinExistence type="predicted"/>
<keyword evidence="2" id="KW-1185">Reference proteome</keyword>
<dbReference type="EMBL" id="CP003243">
    <property type="protein sequence ID" value="AFD00298.1"/>
    <property type="molecule type" value="Genomic_DNA"/>
</dbReference>
<dbReference type="STRING" id="1041930.Mtc_1546"/>
<accession>H8I747</accession>
<dbReference type="GeneID" id="41009253"/>
<dbReference type="Proteomes" id="UP000005233">
    <property type="component" value="Chromosome"/>
</dbReference>
<dbReference type="RefSeq" id="WP_014406129.1">
    <property type="nucleotide sequence ID" value="NC_017034.1"/>
</dbReference>
<gene>
    <name evidence="1" type="ordered locus">Mtc_1546</name>
</gene>
<organism evidence="1 2">
    <name type="scientific">Methanocella conradii (strain DSM 24694 / JCM 17849 / CGMCC 1.5162 / HZ254)</name>
    <dbReference type="NCBI Taxonomy" id="1041930"/>
    <lineage>
        <taxon>Archaea</taxon>
        <taxon>Methanobacteriati</taxon>
        <taxon>Methanobacteriota</taxon>
        <taxon>Stenosarchaea group</taxon>
        <taxon>Methanomicrobia</taxon>
        <taxon>Methanocellales</taxon>
        <taxon>Methanocellaceae</taxon>
        <taxon>Methanocella</taxon>
    </lineage>
</organism>
<dbReference type="AlphaFoldDB" id="H8I747"/>
<evidence type="ECO:0000313" key="1">
    <source>
        <dbReference type="EMBL" id="AFD00298.1"/>
    </source>
</evidence>
<dbReference type="HOGENOM" id="CLU_1987616_0_0_2"/>
<protein>
    <submittedName>
        <fullName evidence="1">Uncharacterized protein</fullName>
    </submittedName>
</protein>